<organism evidence="2 3">
    <name type="scientific">Candidatus Kuenenbacteria bacterium RIFCSPHIGHO2_02_FULL_39_13</name>
    <dbReference type="NCBI Taxonomy" id="1798561"/>
    <lineage>
        <taxon>Bacteria</taxon>
        <taxon>Candidatus Kueneniibacteriota</taxon>
    </lineage>
</organism>
<dbReference type="GO" id="GO:0008757">
    <property type="term" value="F:S-adenosylmethionine-dependent methyltransferase activity"/>
    <property type="evidence" value="ECO:0007669"/>
    <property type="project" value="InterPro"/>
</dbReference>
<dbReference type="Pfam" id="PF08241">
    <property type="entry name" value="Methyltransf_11"/>
    <property type="match status" value="1"/>
</dbReference>
<dbReference type="SUPFAM" id="SSF53335">
    <property type="entry name" value="S-adenosyl-L-methionine-dependent methyltransferases"/>
    <property type="match status" value="1"/>
</dbReference>
<dbReference type="InterPro" id="IPR013216">
    <property type="entry name" value="Methyltransf_11"/>
</dbReference>
<reference evidence="2 3" key="1">
    <citation type="journal article" date="2016" name="Nat. Commun.">
        <title>Thousands of microbial genomes shed light on interconnected biogeochemical processes in an aquifer system.</title>
        <authorList>
            <person name="Anantharaman K."/>
            <person name="Brown C.T."/>
            <person name="Hug L.A."/>
            <person name="Sharon I."/>
            <person name="Castelle C.J."/>
            <person name="Probst A.J."/>
            <person name="Thomas B.C."/>
            <person name="Singh A."/>
            <person name="Wilkins M.J."/>
            <person name="Karaoz U."/>
            <person name="Brodie E.L."/>
            <person name="Williams K.H."/>
            <person name="Hubbard S.S."/>
            <person name="Banfield J.F."/>
        </authorList>
    </citation>
    <scope>NUCLEOTIDE SEQUENCE [LARGE SCALE GENOMIC DNA]</scope>
</reference>
<evidence type="ECO:0000259" key="1">
    <source>
        <dbReference type="Pfam" id="PF08241"/>
    </source>
</evidence>
<proteinExistence type="predicted"/>
<dbReference type="Proteomes" id="UP000179136">
    <property type="component" value="Unassembled WGS sequence"/>
</dbReference>
<dbReference type="EMBL" id="MFMW01000014">
    <property type="protein sequence ID" value="OGG87415.1"/>
    <property type="molecule type" value="Genomic_DNA"/>
</dbReference>
<dbReference type="Gene3D" id="3.40.50.150">
    <property type="entry name" value="Vaccinia Virus protein VP39"/>
    <property type="match status" value="1"/>
</dbReference>
<dbReference type="STRING" id="1798561.A3B87_00900"/>
<protein>
    <recommendedName>
        <fullName evidence="1">Methyltransferase type 11 domain-containing protein</fullName>
    </recommendedName>
</protein>
<dbReference type="PANTHER" id="PTHR43861:SF6">
    <property type="entry name" value="METHYLTRANSFERASE TYPE 11"/>
    <property type="match status" value="1"/>
</dbReference>
<name>A0A1F6FNH7_9BACT</name>
<dbReference type="InterPro" id="IPR029063">
    <property type="entry name" value="SAM-dependent_MTases_sf"/>
</dbReference>
<evidence type="ECO:0000313" key="3">
    <source>
        <dbReference type="Proteomes" id="UP000179136"/>
    </source>
</evidence>
<gene>
    <name evidence="2" type="ORF">A3B87_00900</name>
</gene>
<dbReference type="PANTHER" id="PTHR43861">
    <property type="entry name" value="TRANS-ACONITATE 2-METHYLTRANSFERASE-RELATED"/>
    <property type="match status" value="1"/>
</dbReference>
<dbReference type="CDD" id="cd02440">
    <property type="entry name" value="AdoMet_MTases"/>
    <property type="match status" value="1"/>
</dbReference>
<evidence type="ECO:0000313" key="2">
    <source>
        <dbReference type="EMBL" id="OGG87415.1"/>
    </source>
</evidence>
<dbReference type="AlphaFoldDB" id="A0A1F6FNH7"/>
<feature type="domain" description="Methyltransferase type 11" evidence="1">
    <location>
        <begin position="57"/>
        <end position="150"/>
    </location>
</feature>
<accession>A0A1F6FNH7</accession>
<sequence length="223" mass="26028">MEEAVTKQYLDQIHKNVPADYYETGIKHNLLQRCWHLHKFRILKKIFADLPQGGKSLDLGCHSGMLTDHLRKIFNTKMYGIDISGTAIQYAQNKYPANLFLTADLTEGIPFRDNFFDIVTAFDVLEHISNPQKIGSEIKRVLKNQSILIIGIPNENLLFKMVWYFWVKCRGKVWQDVHVNCFDENLLYASFSVAGFEKIKEIKTHLSMWKIIIYKINKNKELC</sequence>
<comment type="caution">
    <text evidence="2">The sequence shown here is derived from an EMBL/GenBank/DDBJ whole genome shotgun (WGS) entry which is preliminary data.</text>
</comment>